<evidence type="ECO:0000313" key="1">
    <source>
        <dbReference type="EMBL" id="DAE31306.1"/>
    </source>
</evidence>
<sequence>MWNFLVTYAYQKASIYAAFKAPVIKRVIRRVIKRVIKLSIKESIGRQIKTIQY</sequence>
<name>A0A8S5RJN7_9VIRU</name>
<accession>A0A8S5RJN7</accession>
<organism evidence="1">
    <name type="scientific">virus sp. ctHG14</name>
    <dbReference type="NCBI Taxonomy" id="2827626"/>
    <lineage>
        <taxon>Viruses</taxon>
    </lineage>
</organism>
<reference evidence="1" key="1">
    <citation type="journal article" date="2021" name="Proc. Natl. Acad. Sci. U.S.A.">
        <title>A Catalog of Tens of Thousands of Viruses from Human Metagenomes Reveals Hidden Associations with Chronic Diseases.</title>
        <authorList>
            <person name="Tisza M.J."/>
            <person name="Buck C.B."/>
        </authorList>
    </citation>
    <scope>NUCLEOTIDE SEQUENCE</scope>
    <source>
        <strain evidence="1">CtHG14</strain>
    </source>
</reference>
<protein>
    <submittedName>
        <fullName evidence="1">Uncharacterized protein</fullName>
    </submittedName>
</protein>
<dbReference type="EMBL" id="BK059106">
    <property type="protein sequence ID" value="DAE31306.1"/>
    <property type="molecule type" value="Genomic_DNA"/>
</dbReference>
<proteinExistence type="predicted"/>